<keyword evidence="4" id="KW-1185">Reference proteome</keyword>
<proteinExistence type="predicted"/>
<protein>
    <submittedName>
        <fullName evidence="1">Uncharacterized protein</fullName>
    </submittedName>
</protein>
<dbReference type="EMBL" id="QYUK01000024">
    <property type="protein sequence ID" value="RJF80124.1"/>
    <property type="molecule type" value="Genomic_DNA"/>
</dbReference>
<dbReference type="EMBL" id="QYUK01000024">
    <property type="protein sequence ID" value="RJF80118.1"/>
    <property type="molecule type" value="Genomic_DNA"/>
</dbReference>
<dbReference type="RefSeq" id="WP_119780836.1">
    <property type="nucleotide sequence ID" value="NZ_QYUK01000011.1"/>
</dbReference>
<dbReference type="EMBL" id="QYUK01000011">
    <property type="protein sequence ID" value="RJF89274.1"/>
    <property type="molecule type" value="Genomic_DNA"/>
</dbReference>
<reference evidence="1 4" key="1">
    <citation type="submission" date="2018-09" db="EMBL/GenBank/DDBJ databases">
        <authorList>
            <person name="Zhu H."/>
        </authorList>
    </citation>
    <scope>NUCLEOTIDE SEQUENCE [LARGE SCALE GENOMIC DNA]</scope>
    <source>
        <strain evidence="1 4">K1W22B-8</strain>
    </source>
</reference>
<accession>A0A418VTE2</accession>
<evidence type="ECO:0000313" key="3">
    <source>
        <dbReference type="EMBL" id="RJF89274.1"/>
    </source>
</evidence>
<organism evidence="1 4">
    <name type="scientific">Oleomonas cavernae</name>
    <dbReference type="NCBI Taxonomy" id="2320859"/>
    <lineage>
        <taxon>Bacteria</taxon>
        <taxon>Pseudomonadati</taxon>
        <taxon>Pseudomonadota</taxon>
        <taxon>Alphaproteobacteria</taxon>
        <taxon>Acetobacterales</taxon>
        <taxon>Acetobacteraceae</taxon>
        <taxon>Oleomonas</taxon>
    </lineage>
</organism>
<evidence type="ECO:0000313" key="4">
    <source>
        <dbReference type="Proteomes" id="UP000284605"/>
    </source>
</evidence>
<comment type="caution">
    <text evidence="1">The sequence shown here is derived from an EMBL/GenBank/DDBJ whole genome shotgun (WGS) entry which is preliminary data.</text>
</comment>
<gene>
    <name evidence="3" type="ORF">D3874_21775</name>
    <name evidence="1" type="ORF">D3874_27645</name>
    <name evidence="2" type="ORF">D3874_27675</name>
</gene>
<dbReference type="AlphaFoldDB" id="A0A418VTE2"/>
<evidence type="ECO:0000313" key="2">
    <source>
        <dbReference type="EMBL" id="RJF80124.1"/>
    </source>
</evidence>
<sequence length="145" mass="16468">MSKNLFPTSLYNDPEFIITLKGYIEALLPFNGPPIRLGREDYTVQALRWHPRGSEVIPADRFQLLHEVGCVIGHEAAISNGAVRDRFRKLIHHCPHIGIYADAIDRLIDTGKQEKISGDLIHKTYCQLRLEPAYQPTISPFLHIA</sequence>
<name>A0A418VTE2_9PROT</name>
<evidence type="ECO:0000313" key="1">
    <source>
        <dbReference type="EMBL" id="RJF80118.1"/>
    </source>
</evidence>
<dbReference type="Proteomes" id="UP000284605">
    <property type="component" value="Unassembled WGS sequence"/>
</dbReference>